<evidence type="ECO:0000313" key="2">
    <source>
        <dbReference type="Proteomes" id="UP001155182"/>
    </source>
</evidence>
<comment type="caution">
    <text evidence="1">The sequence shown here is derived from an EMBL/GenBank/DDBJ whole genome shotgun (WGS) entry which is preliminary data.</text>
</comment>
<dbReference type="RefSeq" id="WP_252586716.1">
    <property type="nucleotide sequence ID" value="NZ_JAMWYS010000024.1"/>
</dbReference>
<dbReference type="EMBL" id="JAMWYS010000024">
    <property type="protein sequence ID" value="MCO4292366.1"/>
    <property type="molecule type" value="Genomic_DNA"/>
</dbReference>
<protein>
    <submittedName>
        <fullName evidence="1">Uncharacterized protein</fullName>
    </submittedName>
</protein>
<reference evidence="1" key="1">
    <citation type="submission" date="2022-06" db="EMBL/GenBank/DDBJ databases">
        <title>Solitalea sp. MAHUQ-68 isolated from rhizospheric soil.</title>
        <authorList>
            <person name="Huq M.A."/>
        </authorList>
    </citation>
    <scope>NUCLEOTIDE SEQUENCE</scope>
    <source>
        <strain evidence="1">MAHUQ-68</strain>
    </source>
</reference>
<accession>A0A9X2F4V4</accession>
<keyword evidence="2" id="KW-1185">Reference proteome</keyword>
<gene>
    <name evidence="1" type="ORF">NF867_05755</name>
</gene>
<dbReference type="Proteomes" id="UP001155182">
    <property type="component" value="Unassembled WGS sequence"/>
</dbReference>
<sequence length="254" mass="29369">MGLFNFFKSKGQKSIAPLPEPESEPYYGDLNKTKILAGLIETPHEKRDDFWKDAFLGNVVEASFACGNPQVVEGPDGFPYFQLEIPKPNQPFQCYVIKHMVTDFILQKGVGVVINAGTGNPDWVFSYGDILNFHLRSEFYSEEVSWNLPKHEVIQEKEDVLIGQPSEMLLPHESRMVIRDFLQSLEIHKVKLLLMNRSRPEGNLQELVFNLTPDKFQSEDHYESIMRSIGWFLPRHYSYVSMHETSFKSHFLPL</sequence>
<evidence type="ECO:0000313" key="1">
    <source>
        <dbReference type="EMBL" id="MCO4292366.1"/>
    </source>
</evidence>
<proteinExistence type="predicted"/>
<organism evidence="1 2">
    <name type="scientific">Solitalea agri</name>
    <dbReference type="NCBI Taxonomy" id="2953739"/>
    <lineage>
        <taxon>Bacteria</taxon>
        <taxon>Pseudomonadati</taxon>
        <taxon>Bacteroidota</taxon>
        <taxon>Sphingobacteriia</taxon>
        <taxon>Sphingobacteriales</taxon>
        <taxon>Sphingobacteriaceae</taxon>
        <taxon>Solitalea</taxon>
    </lineage>
</organism>
<dbReference type="AlphaFoldDB" id="A0A9X2F4V4"/>
<name>A0A9X2F4V4_9SPHI</name>